<dbReference type="InterPro" id="IPR036322">
    <property type="entry name" value="WD40_repeat_dom_sf"/>
</dbReference>
<evidence type="ECO:0000256" key="1">
    <source>
        <dbReference type="PROSITE-ProRule" id="PRU00221"/>
    </source>
</evidence>
<dbReference type="InterPro" id="IPR015943">
    <property type="entry name" value="WD40/YVTN_repeat-like_dom_sf"/>
</dbReference>
<dbReference type="Pfam" id="PF00400">
    <property type="entry name" value="WD40"/>
    <property type="match status" value="1"/>
</dbReference>
<gene>
    <name evidence="2" type="ORF">NIES806_42380</name>
</gene>
<reference evidence="2 3" key="1">
    <citation type="submission" date="2017-06" db="EMBL/GenBank/DDBJ databases">
        <title>Genome sequencing of cyanobaciteial culture collection at National Institute for Environmental Studies (NIES).</title>
        <authorList>
            <person name="Hirose Y."/>
            <person name="Shimura Y."/>
            <person name="Fujisawa T."/>
            <person name="Nakamura Y."/>
            <person name="Kawachi M."/>
        </authorList>
    </citation>
    <scope>NUCLEOTIDE SEQUENCE [LARGE SCALE GENOMIC DNA]</scope>
    <source>
        <strain evidence="2 3">NIES-806</strain>
    </source>
</reference>
<dbReference type="AlphaFoldDB" id="A0A1Z4V994"/>
<dbReference type="Proteomes" id="UP000218702">
    <property type="component" value="Chromosome"/>
</dbReference>
<dbReference type="PANTHER" id="PTHR19846:SF0">
    <property type="entry name" value="PRE-MRNA PROCESSING FACTOR 4"/>
    <property type="match status" value="1"/>
</dbReference>
<dbReference type="GO" id="GO:0000398">
    <property type="term" value="P:mRNA splicing, via spliceosome"/>
    <property type="evidence" value="ECO:0007669"/>
    <property type="project" value="TreeGrafter"/>
</dbReference>
<feature type="repeat" description="WD" evidence="1">
    <location>
        <begin position="15"/>
        <end position="55"/>
    </location>
</feature>
<sequence>MRIWELLSGKCLHILTDHQAPVTSLTIVNEDTFATGSADSTIRIWDVNMAKCIQVLTSDRPYEGMNVYKATGLTSSQLETLTGLGAIANSTN</sequence>
<dbReference type="GO" id="GO:0030621">
    <property type="term" value="F:U4 snRNA binding"/>
    <property type="evidence" value="ECO:0007669"/>
    <property type="project" value="TreeGrafter"/>
</dbReference>
<dbReference type="PANTHER" id="PTHR19846">
    <property type="entry name" value="WD40 REPEAT PROTEIN"/>
    <property type="match status" value="1"/>
</dbReference>
<keyword evidence="3" id="KW-1185">Reference proteome</keyword>
<dbReference type="KEGG" id="dcm:NIES806_42380"/>
<dbReference type="SMART" id="SM00320">
    <property type="entry name" value="WD40"/>
    <property type="match status" value="1"/>
</dbReference>
<dbReference type="InterPro" id="IPR001680">
    <property type="entry name" value="WD40_rpt"/>
</dbReference>
<dbReference type="Gene3D" id="2.130.10.10">
    <property type="entry name" value="YVTN repeat-like/Quinoprotein amine dehydrogenase"/>
    <property type="match status" value="1"/>
</dbReference>
<dbReference type="EMBL" id="AP018316">
    <property type="protein sequence ID" value="BAZ88004.1"/>
    <property type="molecule type" value="Genomic_DNA"/>
</dbReference>
<dbReference type="GO" id="GO:0017070">
    <property type="term" value="F:U6 snRNA binding"/>
    <property type="evidence" value="ECO:0007669"/>
    <property type="project" value="TreeGrafter"/>
</dbReference>
<accession>A0A1Z4V994</accession>
<dbReference type="PROSITE" id="PS50082">
    <property type="entry name" value="WD_REPEATS_2"/>
    <property type="match status" value="1"/>
</dbReference>
<organism evidence="2 3">
    <name type="scientific">Dolichospermum compactum NIES-806</name>
    <dbReference type="NCBI Taxonomy" id="1973481"/>
    <lineage>
        <taxon>Bacteria</taxon>
        <taxon>Bacillati</taxon>
        <taxon>Cyanobacteriota</taxon>
        <taxon>Cyanophyceae</taxon>
        <taxon>Nostocales</taxon>
        <taxon>Aphanizomenonaceae</taxon>
        <taxon>Dolichospermum</taxon>
        <taxon>Dolichospermum compactum</taxon>
    </lineage>
</organism>
<dbReference type="PROSITE" id="PS50294">
    <property type="entry name" value="WD_REPEATS_REGION"/>
    <property type="match status" value="1"/>
</dbReference>
<dbReference type="SUPFAM" id="SSF50978">
    <property type="entry name" value="WD40 repeat-like"/>
    <property type="match status" value="1"/>
</dbReference>
<name>A0A1Z4V994_9CYAN</name>
<dbReference type="OrthoDB" id="494465at2"/>
<proteinExistence type="predicted"/>
<evidence type="ECO:0000313" key="2">
    <source>
        <dbReference type="EMBL" id="BAZ88004.1"/>
    </source>
</evidence>
<keyword evidence="1" id="KW-0853">WD repeat</keyword>
<dbReference type="RefSeq" id="WP_157750037.1">
    <property type="nucleotide sequence ID" value="NZ_AP018316.1"/>
</dbReference>
<protein>
    <submittedName>
        <fullName evidence="2">Pentapeptide repeat protein</fullName>
    </submittedName>
</protein>
<evidence type="ECO:0000313" key="3">
    <source>
        <dbReference type="Proteomes" id="UP000218702"/>
    </source>
</evidence>